<keyword evidence="3" id="KW-1185">Reference proteome</keyword>
<feature type="region of interest" description="Disordered" evidence="1">
    <location>
        <begin position="1"/>
        <end position="32"/>
    </location>
</feature>
<dbReference type="Proteomes" id="UP001313282">
    <property type="component" value="Unassembled WGS sequence"/>
</dbReference>
<gene>
    <name evidence="2" type="ORF">TWF718_001153</name>
</gene>
<accession>A0AAN8MUZ7</accession>
<dbReference type="EMBL" id="JAVHNR010000001">
    <property type="protein sequence ID" value="KAK6356812.1"/>
    <property type="molecule type" value="Genomic_DNA"/>
</dbReference>
<name>A0AAN8MUZ7_9PEZI</name>
<sequence>MEYNIANDGDGDDDDDGGGGGGGGVYGNRTYRRDGNDALRFVFEAETTNLVSRRQPRHLWTNLSSWHLTERP</sequence>
<evidence type="ECO:0000256" key="1">
    <source>
        <dbReference type="SAM" id="MobiDB-lite"/>
    </source>
</evidence>
<evidence type="ECO:0000313" key="3">
    <source>
        <dbReference type="Proteomes" id="UP001313282"/>
    </source>
</evidence>
<evidence type="ECO:0000313" key="2">
    <source>
        <dbReference type="EMBL" id="KAK6356812.1"/>
    </source>
</evidence>
<dbReference type="AlphaFoldDB" id="A0AAN8MUZ7"/>
<proteinExistence type="predicted"/>
<protein>
    <submittedName>
        <fullName evidence="2">Uncharacterized protein</fullName>
    </submittedName>
</protein>
<organism evidence="2 3">
    <name type="scientific">Orbilia javanica</name>
    <dbReference type="NCBI Taxonomy" id="47235"/>
    <lineage>
        <taxon>Eukaryota</taxon>
        <taxon>Fungi</taxon>
        <taxon>Dikarya</taxon>
        <taxon>Ascomycota</taxon>
        <taxon>Pezizomycotina</taxon>
        <taxon>Orbiliomycetes</taxon>
        <taxon>Orbiliales</taxon>
        <taxon>Orbiliaceae</taxon>
        <taxon>Orbilia</taxon>
    </lineage>
</organism>
<comment type="caution">
    <text evidence="2">The sequence shown here is derived from an EMBL/GenBank/DDBJ whole genome shotgun (WGS) entry which is preliminary data.</text>
</comment>
<reference evidence="2 3" key="1">
    <citation type="submission" date="2019-10" db="EMBL/GenBank/DDBJ databases">
        <authorList>
            <person name="Palmer J.M."/>
        </authorList>
    </citation>
    <scope>NUCLEOTIDE SEQUENCE [LARGE SCALE GENOMIC DNA]</scope>
    <source>
        <strain evidence="2 3">TWF718</strain>
    </source>
</reference>